<dbReference type="VEuPathDB" id="VectorBase:GPAI031377"/>
<dbReference type="Proteomes" id="UP000092445">
    <property type="component" value="Unassembled WGS sequence"/>
</dbReference>
<reference evidence="1" key="2">
    <citation type="submission" date="2020-05" db="UniProtKB">
        <authorList>
            <consortium name="EnsemblMetazoa"/>
        </authorList>
    </citation>
    <scope>IDENTIFICATION</scope>
    <source>
        <strain evidence="1">IAEA</strain>
    </source>
</reference>
<accession>A0A1B0A1A3</accession>
<evidence type="ECO:0000313" key="2">
    <source>
        <dbReference type="Proteomes" id="UP000092445"/>
    </source>
</evidence>
<keyword evidence="2" id="KW-1185">Reference proteome</keyword>
<organism evidence="1 2">
    <name type="scientific">Glossina pallidipes</name>
    <name type="common">Tsetse fly</name>
    <dbReference type="NCBI Taxonomy" id="7398"/>
    <lineage>
        <taxon>Eukaryota</taxon>
        <taxon>Metazoa</taxon>
        <taxon>Ecdysozoa</taxon>
        <taxon>Arthropoda</taxon>
        <taxon>Hexapoda</taxon>
        <taxon>Insecta</taxon>
        <taxon>Pterygota</taxon>
        <taxon>Neoptera</taxon>
        <taxon>Endopterygota</taxon>
        <taxon>Diptera</taxon>
        <taxon>Brachycera</taxon>
        <taxon>Muscomorpha</taxon>
        <taxon>Hippoboscoidea</taxon>
        <taxon>Glossinidae</taxon>
        <taxon>Glossina</taxon>
    </lineage>
</organism>
<proteinExistence type="predicted"/>
<sequence length="151" mass="17095">MDSDDFRNEFEKTDKKKCYFVLVLRSVPQASQLRVYSMILRAVNNKGEIFGVGVSGVAKECIIESCNTSDSSINERPTELRENSKSFFCDDFCEFSVSVKFVVRLLLSVCLNVNREALVRQHLPSESISKTRSSEDELSEQFCLKSKALSS</sequence>
<protein>
    <submittedName>
        <fullName evidence="1">Uncharacterized protein</fullName>
    </submittedName>
</protein>
<reference evidence="2" key="1">
    <citation type="submission" date="2014-03" db="EMBL/GenBank/DDBJ databases">
        <authorList>
            <person name="Aksoy S."/>
            <person name="Warren W."/>
            <person name="Wilson R.K."/>
        </authorList>
    </citation>
    <scope>NUCLEOTIDE SEQUENCE [LARGE SCALE GENOMIC DNA]</scope>
    <source>
        <strain evidence="2">IAEA</strain>
    </source>
</reference>
<dbReference type="EnsemblMetazoa" id="GPAI031377-RA">
    <property type="protein sequence ID" value="GPAI031377-PA"/>
    <property type="gene ID" value="GPAI031377"/>
</dbReference>
<name>A0A1B0A1A3_GLOPL</name>
<dbReference type="AlphaFoldDB" id="A0A1B0A1A3"/>
<evidence type="ECO:0000313" key="1">
    <source>
        <dbReference type="EnsemblMetazoa" id="GPAI031377-PA"/>
    </source>
</evidence>